<dbReference type="Proteomes" id="UP001530293">
    <property type="component" value="Unassembled WGS sequence"/>
</dbReference>
<feature type="region of interest" description="Disordered" evidence="1">
    <location>
        <begin position="65"/>
        <end position="95"/>
    </location>
</feature>
<dbReference type="EMBL" id="JALLBG020000293">
    <property type="protein sequence ID" value="KAL3756756.1"/>
    <property type="molecule type" value="Genomic_DNA"/>
</dbReference>
<keyword evidence="2" id="KW-0732">Signal</keyword>
<gene>
    <name evidence="3" type="ORF">ACHAWU_003506</name>
</gene>
<feature type="chain" id="PRO_5044798159" evidence="2">
    <location>
        <begin position="24"/>
        <end position="130"/>
    </location>
</feature>
<dbReference type="AlphaFoldDB" id="A0ABD3M3Y1"/>
<evidence type="ECO:0000313" key="3">
    <source>
        <dbReference type="EMBL" id="KAL3756756.1"/>
    </source>
</evidence>
<name>A0ABD3M3Y1_9STRA</name>
<evidence type="ECO:0000256" key="1">
    <source>
        <dbReference type="SAM" id="MobiDB-lite"/>
    </source>
</evidence>
<comment type="caution">
    <text evidence="3">The sequence shown here is derived from an EMBL/GenBank/DDBJ whole genome shotgun (WGS) entry which is preliminary data.</text>
</comment>
<proteinExistence type="predicted"/>
<feature type="signal peptide" evidence="2">
    <location>
        <begin position="1"/>
        <end position="23"/>
    </location>
</feature>
<sequence>MISLRLVIALLLSAALIALECRAADVISSSSSSPHRRLSAAEGTFVRGMMAADHQFGLYMAVSETSRGGGTDHDENDDITMAVSRRGGSGSGPVTHMHHVVDQARDAAVNLADVVRRRAFSPNNIRPKAR</sequence>
<accession>A0ABD3M3Y1</accession>
<protein>
    <submittedName>
        <fullName evidence="3">Uncharacterized protein</fullName>
    </submittedName>
</protein>
<organism evidence="3 4">
    <name type="scientific">Discostella pseudostelligera</name>
    <dbReference type="NCBI Taxonomy" id="259834"/>
    <lineage>
        <taxon>Eukaryota</taxon>
        <taxon>Sar</taxon>
        <taxon>Stramenopiles</taxon>
        <taxon>Ochrophyta</taxon>
        <taxon>Bacillariophyta</taxon>
        <taxon>Coscinodiscophyceae</taxon>
        <taxon>Thalassiosirophycidae</taxon>
        <taxon>Stephanodiscales</taxon>
        <taxon>Stephanodiscaceae</taxon>
        <taxon>Discostella</taxon>
    </lineage>
</organism>
<keyword evidence="4" id="KW-1185">Reference proteome</keyword>
<evidence type="ECO:0000313" key="4">
    <source>
        <dbReference type="Proteomes" id="UP001530293"/>
    </source>
</evidence>
<evidence type="ECO:0000256" key="2">
    <source>
        <dbReference type="SAM" id="SignalP"/>
    </source>
</evidence>
<reference evidence="3 4" key="1">
    <citation type="submission" date="2024-10" db="EMBL/GenBank/DDBJ databases">
        <title>Updated reference genomes for cyclostephanoid diatoms.</title>
        <authorList>
            <person name="Roberts W.R."/>
            <person name="Alverson A.J."/>
        </authorList>
    </citation>
    <scope>NUCLEOTIDE SEQUENCE [LARGE SCALE GENOMIC DNA]</scope>
    <source>
        <strain evidence="3 4">AJA232-27</strain>
    </source>
</reference>